<feature type="domain" description="Carrier" evidence="10">
    <location>
        <begin position="2581"/>
        <end position="2658"/>
    </location>
</feature>
<dbReference type="InterPro" id="IPR016039">
    <property type="entry name" value="Thiolase-like"/>
</dbReference>
<evidence type="ECO:0000313" key="13">
    <source>
        <dbReference type="EMBL" id="ALQ32735.1"/>
    </source>
</evidence>
<dbReference type="Gene3D" id="3.40.50.720">
    <property type="entry name" value="NAD(P)-binding Rossmann-like Domain"/>
    <property type="match status" value="2"/>
</dbReference>
<dbReference type="Gene3D" id="3.40.47.10">
    <property type="match status" value="1"/>
</dbReference>
<dbReference type="GO" id="GO:0006633">
    <property type="term" value="P:fatty acid biosynthetic process"/>
    <property type="evidence" value="ECO:0007669"/>
    <property type="project" value="InterPro"/>
</dbReference>
<feature type="domain" description="Ketosynthase family 3 (KS3)" evidence="11">
    <location>
        <begin position="29"/>
        <end position="459"/>
    </location>
</feature>
<dbReference type="InterPro" id="IPR013154">
    <property type="entry name" value="ADH-like_N"/>
</dbReference>
<dbReference type="SUPFAM" id="SSF53901">
    <property type="entry name" value="Thiolase-like"/>
    <property type="match status" value="1"/>
</dbReference>
<dbReference type="Gene3D" id="3.10.129.110">
    <property type="entry name" value="Polyketide synthase dehydratase"/>
    <property type="match status" value="1"/>
</dbReference>
<dbReference type="InterPro" id="IPR011032">
    <property type="entry name" value="GroES-like_sf"/>
</dbReference>
<evidence type="ECO:0000256" key="3">
    <source>
        <dbReference type="ARBA" id="ARBA00022553"/>
    </source>
</evidence>
<evidence type="ECO:0000259" key="12">
    <source>
        <dbReference type="PROSITE" id="PS52019"/>
    </source>
</evidence>
<evidence type="ECO:0000256" key="5">
    <source>
        <dbReference type="ARBA" id="ARBA00022857"/>
    </source>
</evidence>
<dbReference type="EMBL" id="JABEVY010000052">
    <property type="protein sequence ID" value="KAF5252699.1"/>
    <property type="molecule type" value="Genomic_DNA"/>
</dbReference>
<dbReference type="InterPro" id="IPR009081">
    <property type="entry name" value="PP-bd_ACP"/>
</dbReference>
<evidence type="ECO:0000256" key="2">
    <source>
        <dbReference type="ARBA" id="ARBA00022450"/>
    </source>
</evidence>
<dbReference type="PANTHER" id="PTHR43775:SF29">
    <property type="entry name" value="ASPERFURANONE POLYKETIDE SYNTHASE AFOG-RELATED"/>
    <property type="match status" value="1"/>
</dbReference>
<keyword evidence="2" id="KW-0596">Phosphopantetheine</keyword>
<dbReference type="SMART" id="SM00829">
    <property type="entry name" value="PKS_ER"/>
    <property type="match status" value="1"/>
</dbReference>
<dbReference type="SUPFAM" id="SSF47336">
    <property type="entry name" value="ACP-like"/>
    <property type="match status" value="1"/>
</dbReference>
<keyword evidence="5" id="KW-0521">NADP</keyword>
<dbReference type="InterPro" id="IPR020806">
    <property type="entry name" value="PKS_PP-bd"/>
</dbReference>
<dbReference type="Gene3D" id="3.40.50.150">
    <property type="entry name" value="Vaccinia Virus protein VP39"/>
    <property type="match status" value="1"/>
</dbReference>
<dbReference type="CDD" id="cd00833">
    <property type="entry name" value="PKS"/>
    <property type="match status" value="1"/>
</dbReference>
<comment type="pathway">
    <text evidence="1">Secondary metabolite biosynthesis.</text>
</comment>
<dbReference type="GO" id="GO:0016491">
    <property type="term" value="F:oxidoreductase activity"/>
    <property type="evidence" value="ECO:0007669"/>
    <property type="project" value="UniProtKB-KW"/>
</dbReference>
<feature type="region of interest" description="C-terminal hotdog fold" evidence="9">
    <location>
        <begin position="1206"/>
        <end position="1361"/>
    </location>
</feature>
<evidence type="ECO:0000256" key="8">
    <source>
        <dbReference type="ARBA" id="ARBA00023315"/>
    </source>
</evidence>
<evidence type="ECO:0000256" key="9">
    <source>
        <dbReference type="PROSITE-ProRule" id="PRU01363"/>
    </source>
</evidence>
<reference evidence="13" key="1">
    <citation type="submission" date="2015-11" db="EMBL/GenBank/DDBJ databases">
        <title>Insights into natural products biosynthesis from analysis of 490 polyketide synthases from Fusarium.</title>
        <authorList>
            <person name="Brown D.W."/>
            <person name="Proctor R.H."/>
        </authorList>
    </citation>
    <scope>NUCLEOTIDE SEQUENCE</scope>
    <source>
        <strain evidence="13">NRRL 25214</strain>
    </source>
</reference>
<feature type="region of interest" description="N-terminal hotdog fold" evidence="9">
    <location>
        <begin position="1041"/>
        <end position="1182"/>
    </location>
</feature>
<sequence>MSAYTKDIMKNGDAMPEPLVQAVLQQDKSMPIAIVGMACKLPGEATNPDKLWELCAERKAAWSEVPKERMNIDSFWHPDGERGGNTNAKGGHFLKQDVAAFDASFFSIPPTEAKSIDPQQRILMETVYEAMESGGMSMDDMAGSDTSCYVGSFSRDYYEIIDRDPETAPLYSVTGNGAAILSNRISYFYDLKGPSLTLDTACSSSLVALHLACQSLRSGESHRSIVGATNLILNPDIITAMSNMHFFSPDSRCYSFDARANGYSRGEGIACLILKPLADAIRDNDTIRAVIRGTACNQDGKTSGIMLPSREAQEELIKTAYRDSGCDFATTAYFEAHGTGTQAGDPLESGAIGNTFGPHRPVDENGRKLPLYIGSVKTNVGHTEGTSGLAGVIKAVLSLERGAIAPNVYFETPNPQIDLEGWNLRVPTKAIAWPTKGQRRISVNSFGFGGTNGHVILDDAFHYLNRRGLKGAHRTAPRPLLDLQTGIAMSNAIAPVLSNGNGVNGHANGYTSGHANGLTNGHTNGHTNGLINGHTNGYTNGHSNGHSLPPAKRHRVFIWSTHEENIAGKSAAVYAEHLAHRKEADEEAFLDNLSYTLCSRRSMLPWKSFLVAQSLPDLAEKVASTRQKPVRASINPLKIGFVFTGQGAQWFAMGRELIQTYPLFQQRLEYSDRFVKSLGAKWSLIDELNKDEETSRINESLVSQTACTALQLALVDLLASWGIRPQKVIGHSSGEIAAAYASGILPTESALKAAYFRGLHSSRVQEKLPSADGAMMAVGLAEEDANNYIGVLAPELGKASVACINSPTNVTVSGDRPALAALAQALQKDAVFARFLKVSTAYHSHHMEAVASDYEHSLAGMEVNTPSKTIEMVSTVTGELLKSSDILGPKYWRENMVSPVRFNTGLQALCAPRTTAKRARRLAANQSSVDVLVELGPHAALAGPIKQILGVTSLEKSGIVYKSVLSRGQDACATALEAAAFLFAKGCTTIDLYKVNSPAGSHTAQPRVLVDLPPYFWNHSKSHWMESRLSLEHRFRRHARTDFLGYPVNDWNPMEPRWRNLIRLREQPWLKGHIVQGSYVYPGTGYMCMALEAMHHLRHMPEYTAPQGDFVGYRLKDVKLIRALMVPASEEGVETLFSLRHYKESTASYSNTWYEFRVFSWSAADGWAEHAHGMITAVYDAPNTAHVNHIPFNPTMDIAVGLETFSGTRTAENLYDIVDAVGLVYEEPFRNLAGDLVSNEGIAKGVVTVPDTKSLMPFEFEYPYLVHPATMDGFVQMVFPALLHAQTSIASPYLPVFFADTFVRGDIAQAAGHRFDCIATAGYTGFREVTTNVLVRDEGTGDAVVSFKDVKCSGVDSGENANDGLSGRDAIKKLCFHSTWHPDPELLSQDKGDELMRPFIPVPEDPQRVSNLETIAYYYYYRVLQTVTEDQVPSMKPHHQKFFRFMQYQRDLVLAHKSPHQTPEWEQLDDPVISQKMENLALRLEPSGTDAQLICRVGRKLDKILTGVVDPLALMLEDELLYKYYESVMGYDIIYHYAEILANKNPNMQVLEIGGGTGGATAPILSAFGGNNGKYPKFTSYTFTDISSGFFEEAETKFKDWEGLVEYRRLNIEEDPVDQGFEAGKYDLVVAASVLHATTNITRTLENTRKLLKPGGRLILVEISNMLNQAFLLFGCLPGWWMSEESYRPWGPTMDQDMWAEHLKSVGFSDLTLAAPDSEDPKDELGRVFSCVAVEQPAPPSVDPSISSVVLIVDDGAPSELEQALDENLSKLGVPVRRTGLAEAADTPLENACCVSLAELNRSVIKDMTLAEFEGIKTIFKSSRALLWVTEGAFNNASRPESALFHGLARSLRAENETFPLTTADFASINRKNPSETAQQLLELLQQVLQSPGTQEPEYHYEDGSWKVCRCLESVDASAQIHGRLHHESSVSDKTELQSFYQPGRPLKLSIKTPGLLDTLRFEDDPLPAEPLGPDEVEVEVKASGVNFRDIMICTGQMSDPSLGLECAGIVHRVGDNVSNVKVGQRVVAWTRYNYSNYARTPACVVEPIPDDMSYATAASLPIVYNTVIYGLQHMARLRKGESILIHAAAGGVGQAAIALAQRLGADIFVTVGTQDKRDLIKSEFGIPDERIFSSRDISFAQDIKKATNGRGVDVVLNSLAGEMLSATWDCIATFGRFIEIGKKDMIDNRRLDMAPFLRNVMFASIDLITVYEQNISLAGELLHETMDLIRTKAIKPIPRIKTFSFSQFEEAFRFMQQGKHVGKIVMVPEENDMVPAIPASSGPFTFKDDASYLIAGFGGLGRSMARWMASRGAKNLIFASRSGDSRPEVRELIDELAEVGTRVKALPVDITDGPALDAAIRGIADSFPPLRGVVQAAMVLDDAIFDNMSLKSFNNGISPKVQGSWNLHQSTLNQPLDFFVIMASSVGVLGNSGQANYSAGNAYEDALAQYRRSQGLPAISVDLGMILSVGAVAQDSTGMIRNNLESKGFVGIEEDEFLAILETSIRESSSSSAASQMITGIQTQSTVPGDDGVPVDEPFWKSSPVFSHLPKLGARFSGQSNNAGEQSIQSLLKGALSLNDAVTVIIDAMTIKLSRSLMMDVAELDPTRPTSAFGIDSLVAVELRNWFQKHMKADIAVFEILQTNSLQTLAFRVAEKSTLVESSLADGQ</sequence>
<keyword evidence="6" id="KW-0560">Oxidoreductase</keyword>
<organism evidence="13">
    <name type="scientific">Fusarium anthophilum</name>
    <dbReference type="NCBI Taxonomy" id="48485"/>
    <lineage>
        <taxon>Eukaryota</taxon>
        <taxon>Fungi</taxon>
        <taxon>Dikarya</taxon>
        <taxon>Ascomycota</taxon>
        <taxon>Pezizomycotina</taxon>
        <taxon>Sordariomycetes</taxon>
        <taxon>Hypocreomycetidae</taxon>
        <taxon>Hypocreales</taxon>
        <taxon>Nectriaceae</taxon>
        <taxon>Fusarium</taxon>
        <taxon>Fusarium fujikuroi species complex</taxon>
    </lineage>
</organism>
<reference evidence="14" key="3">
    <citation type="submission" date="2020-04" db="EMBL/GenBank/DDBJ databases">
        <authorList>
            <person name="Kim H.-S."/>
            <person name="Proctor R.H."/>
            <person name="Brown D.W."/>
        </authorList>
    </citation>
    <scope>NUCLEOTIDE SEQUENCE</scope>
    <source>
        <strain evidence="14">NRRL 25214</strain>
    </source>
</reference>
<feature type="domain" description="PKS/mFAS DH" evidence="12">
    <location>
        <begin position="1041"/>
        <end position="1361"/>
    </location>
</feature>
<evidence type="ECO:0000259" key="11">
    <source>
        <dbReference type="PROSITE" id="PS52004"/>
    </source>
</evidence>
<dbReference type="CDD" id="cd05195">
    <property type="entry name" value="enoyl_red"/>
    <property type="match status" value="1"/>
</dbReference>
<dbReference type="InterPro" id="IPR014030">
    <property type="entry name" value="Ketoacyl_synth_N"/>
</dbReference>
<dbReference type="SUPFAM" id="SSF51735">
    <property type="entry name" value="NAD(P)-binding Rossmann-fold domains"/>
    <property type="match status" value="2"/>
</dbReference>
<dbReference type="Pfam" id="PF16197">
    <property type="entry name" value="KAsynt_C_assoc"/>
    <property type="match status" value="1"/>
</dbReference>
<evidence type="ECO:0000259" key="10">
    <source>
        <dbReference type="PROSITE" id="PS50075"/>
    </source>
</evidence>
<dbReference type="SMART" id="SM00826">
    <property type="entry name" value="PKS_DH"/>
    <property type="match status" value="1"/>
</dbReference>
<dbReference type="InterPro" id="IPR036291">
    <property type="entry name" value="NAD(P)-bd_dom_sf"/>
</dbReference>
<dbReference type="InterPro" id="IPR001227">
    <property type="entry name" value="Ac_transferase_dom_sf"/>
</dbReference>
<dbReference type="SUPFAM" id="SSF52151">
    <property type="entry name" value="FabD/lysophospholipase-like"/>
    <property type="match status" value="1"/>
</dbReference>
<proteinExistence type="evidence at transcript level"/>
<keyword evidence="15" id="KW-1185">Reference proteome</keyword>
<dbReference type="Gene3D" id="3.30.70.3290">
    <property type="match status" value="1"/>
</dbReference>
<dbReference type="Pfam" id="PF08659">
    <property type="entry name" value="KR"/>
    <property type="match status" value="1"/>
</dbReference>
<dbReference type="InterPro" id="IPR016036">
    <property type="entry name" value="Malonyl_transacylase_ACP-bd"/>
</dbReference>
<dbReference type="InterPro" id="IPR049551">
    <property type="entry name" value="PKS_DH_C"/>
</dbReference>
<feature type="active site" description="Proton donor; for dehydratase activity" evidence="9">
    <location>
        <position position="1272"/>
    </location>
</feature>
<dbReference type="Pfam" id="PF13602">
    <property type="entry name" value="ADH_zinc_N_2"/>
    <property type="match status" value="1"/>
</dbReference>
<dbReference type="InterPro" id="IPR029063">
    <property type="entry name" value="SAM-dependent_MTases_sf"/>
</dbReference>
<evidence type="ECO:0000256" key="7">
    <source>
        <dbReference type="ARBA" id="ARBA00023268"/>
    </source>
</evidence>
<dbReference type="InterPro" id="IPR057326">
    <property type="entry name" value="KR_dom"/>
</dbReference>
<keyword evidence="3" id="KW-0597">Phosphoprotein</keyword>
<evidence type="ECO:0000256" key="4">
    <source>
        <dbReference type="ARBA" id="ARBA00022679"/>
    </source>
</evidence>
<dbReference type="InterPro" id="IPR018201">
    <property type="entry name" value="Ketoacyl_synth_AS"/>
</dbReference>
<dbReference type="InterPro" id="IPR049900">
    <property type="entry name" value="PKS_mFAS_DH"/>
</dbReference>
<dbReference type="Pfam" id="PF14765">
    <property type="entry name" value="PS-DH"/>
    <property type="match status" value="1"/>
</dbReference>
<protein>
    <submittedName>
        <fullName evidence="13">Putative polyketide synthase</fullName>
    </submittedName>
</protein>
<dbReference type="EMBL" id="KU179870">
    <property type="protein sequence ID" value="ALQ32735.1"/>
    <property type="molecule type" value="mRNA"/>
</dbReference>
<dbReference type="InterPro" id="IPR006162">
    <property type="entry name" value="Ppantetheine_attach_site"/>
</dbReference>
<evidence type="ECO:0000313" key="15">
    <source>
        <dbReference type="Proteomes" id="UP000573603"/>
    </source>
</evidence>
<keyword evidence="8" id="KW-0012">Acyltransferase</keyword>
<dbReference type="SMART" id="SM00823">
    <property type="entry name" value="PKS_PP"/>
    <property type="match status" value="1"/>
</dbReference>
<dbReference type="Gene3D" id="3.90.180.10">
    <property type="entry name" value="Medium-chain alcohol dehydrogenases, catalytic domain"/>
    <property type="match status" value="1"/>
</dbReference>
<dbReference type="InterPro" id="IPR013217">
    <property type="entry name" value="Methyltransf_12"/>
</dbReference>
<dbReference type="Pfam" id="PF23114">
    <property type="entry name" value="NAD-bd_HRPKS_sdrA"/>
    <property type="match status" value="1"/>
</dbReference>
<dbReference type="SMART" id="SM00825">
    <property type="entry name" value="PKS_KS"/>
    <property type="match status" value="1"/>
</dbReference>
<gene>
    <name evidence="13" type="ORF">Fan_1154</name>
    <name evidence="14" type="ORF">FANTH_2326</name>
</gene>
<dbReference type="GO" id="GO:0004312">
    <property type="term" value="F:fatty acid synthase activity"/>
    <property type="evidence" value="ECO:0007669"/>
    <property type="project" value="TreeGrafter"/>
</dbReference>
<accession>A0A0U2TN53</accession>
<dbReference type="GO" id="GO:0030639">
    <property type="term" value="P:polyketide biosynthetic process"/>
    <property type="evidence" value="ECO:0007669"/>
    <property type="project" value="UniProtKB-ARBA"/>
</dbReference>
<dbReference type="InterPro" id="IPR020807">
    <property type="entry name" value="PKS_DH"/>
</dbReference>
<dbReference type="SMART" id="SM00822">
    <property type="entry name" value="PKS_KR"/>
    <property type="match status" value="1"/>
</dbReference>
<dbReference type="Pfam" id="PF00109">
    <property type="entry name" value="ketoacyl-synt"/>
    <property type="match status" value="1"/>
</dbReference>
<dbReference type="PROSITE" id="PS00606">
    <property type="entry name" value="KS3_1"/>
    <property type="match status" value="1"/>
</dbReference>
<dbReference type="Pfam" id="PF02801">
    <property type="entry name" value="Ketoacyl-synt_C"/>
    <property type="match status" value="1"/>
</dbReference>
<dbReference type="CDD" id="cd02440">
    <property type="entry name" value="AdoMet_MTases"/>
    <property type="match status" value="1"/>
</dbReference>
<dbReference type="InterPro" id="IPR050091">
    <property type="entry name" value="PKS_NRPS_Biosynth_Enz"/>
</dbReference>
<dbReference type="PROSITE" id="PS00012">
    <property type="entry name" value="PHOSPHOPANTETHEINE"/>
    <property type="match status" value="1"/>
</dbReference>
<name>A0A0U2TN53_9HYPO</name>
<feature type="active site" description="Proton acceptor; for dehydratase activity" evidence="9">
    <location>
        <position position="1073"/>
    </location>
</feature>
<evidence type="ECO:0000256" key="1">
    <source>
        <dbReference type="ARBA" id="ARBA00005179"/>
    </source>
</evidence>
<dbReference type="PANTHER" id="PTHR43775">
    <property type="entry name" value="FATTY ACID SYNTHASE"/>
    <property type="match status" value="1"/>
</dbReference>
<keyword evidence="4" id="KW-0808">Transferase</keyword>
<dbReference type="GO" id="GO:1901336">
    <property type="term" value="P:lactone biosynthetic process"/>
    <property type="evidence" value="ECO:0007669"/>
    <property type="project" value="UniProtKB-ARBA"/>
</dbReference>
<dbReference type="Pfam" id="PF08240">
    <property type="entry name" value="ADH_N"/>
    <property type="match status" value="1"/>
</dbReference>
<dbReference type="GO" id="GO:0031177">
    <property type="term" value="F:phosphopantetheine binding"/>
    <property type="evidence" value="ECO:0007669"/>
    <property type="project" value="InterPro"/>
</dbReference>
<dbReference type="InterPro" id="IPR042104">
    <property type="entry name" value="PKS_dehydratase_sf"/>
</dbReference>
<evidence type="ECO:0000313" key="14">
    <source>
        <dbReference type="EMBL" id="KAF5252699.1"/>
    </source>
</evidence>
<dbReference type="InterPro" id="IPR014031">
    <property type="entry name" value="Ketoacyl_synth_C"/>
</dbReference>
<dbReference type="Pfam" id="PF08242">
    <property type="entry name" value="Methyltransf_12"/>
    <property type="match status" value="1"/>
</dbReference>
<dbReference type="SMART" id="SM00827">
    <property type="entry name" value="PKS_AT"/>
    <property type="match status" value="1"/>
</dbReference>
<dbReference type="PROSITE" id="PS50075">
    <property type="entry name" value="CARRIER"/>
    <property type="match status" value="1"/>
</dbReference>
<dbReference type="SUPFAM" id="SSF53335">
    <property type="entry name" value="S-adenosyl-L-methionine-dependent methyltransferases"/>
    <property type="match status" value="1"/>
</dbReference>
<dbReference type="InterPro" id="IPR020841">
    <property type="entry name" value="PKS_Beta-ketoAc_synthase_dom"/>
</dbReference>
<dbReference type="InterPro" id="IPR049552">
    <property type="entry name" value="PKS_DH_N"/>
</dbReference>
<dbReference type="InterPro" id="IPR020843">
    <property type="entry name" value="ER"/>
</dbReference>
<dbReference type="FunFam" id="3.40.50.720:FF:000209">
    <property type="entry name" value="Polyketide synthase Pks12"/>
    <property type="match status" value="1"/>
</dbReference>
<dbReference type="Gene3D" id="3.40.366.10">
    <property type="entry name" value="Malonyl-Coenzyme A Acyl Carrier Protein, domain 2"/>
    <property type="match status" value="1"/>
</dbReference>
<dbReference type="Proteomes" id="UP000573603">
    <property type="component" value="Unassembled WGS sequence"/>
</dbReference>
<dbReference type="InterPro" id="IPR036736">
    <property type="entry name" value="ACP-like_sf"/>
</dbReference>
<dbReference type="SUPFAM" id="SSF50129">
    <property type="entry name" value="GroES-like"/>
    <property type="match status" value="1"/>
</dbReference>
<dbReference type="Gene3D" id="1.10.1200.10">
    <property type="entry name" value="ACP-like"/>
    <property type="match status" value="1"/>
</dbReference>
<dbReference type="InterPro" id="IPR056501">
    <property type="entry name" value="NAD-bd_HRPKS_sdrA"/>
</dbReference>
<dbReference type="PROSITE" id="PS52019">
    <property type="entry name" value="PKS_MFAS_DH"/>
    <property type="match status" value="1"/>
</dbReference>
<dbReference type="Pfam" id="PF00698">
    <property type="entry name" value="Acyl_transf_1"/>
    <property type="match status" value="1"/>
</dbReference>
<dbReference type="InterPro" id="IPR016035">
    <property type="entry name" value="Acyl_Trfase/lysoPLipase"/>
</dbReference>
<dbReference type="SUPFAM" id="SSF55048">
    <property type="entry name" value="Probable ACP-binding domain of malonyl-CoA ACP transacylase"/>
    <property type="match status" value="1"/>
</dbReference>
<dbReference type="Pfam" id="PF23297">
    <property type="entry name" value="ACP_SdgA_C"/>
    <property type="match status" value="1"/>
</dbReference>
<reference evidence="14 15" key="2">
    <citation type="journal article" date="2020" name="BMC Genomics">
        <title>Correction to: Identification and distribution of gene clusters required for synthesis of sphingolipid metabolism inhibitors in diverse species of the filamentous fungus Fusarium.</title>
        <authorList>
            <person name="Kim H.S."/>
            <person name="Lohmar J.M."/>
            <person name="Busman M."/>
            <person name="Brown D.W."/>
            <person name="Naumann T.A."/>
            <person name="Divon H.H."/>
            <person name="Lysoe E."/>
            <person name="Uhlig S."/>
            <person name="Proctor R.H."/>
        </authorList>
    </citation>
    <scope>NUCLEOTIDE SEQUENCE [LARGE SCALE GENOMIC DNA]</scope>
    <source>
        <strain evidence="14 15">NRRL 25214</strain>
    </source>
</reference>
<dbReference type="GO" id="GO:0004315">
    <property type="term" value="F:3-oxoacyl-[acyl-carrier-protein] synthase activity"/>
    <property type="evidence" value="ECO:0007669"/>
    <property type="project" value="InterPro"/>
</dbReference>
<dbReference type="PROSITE" id="PS52004">
    <property type="entry name" value="KS3_2"/>
    <property type="match status" value="1"/>
</dbReference>
<dbReference type="InterPro" id="IPR014043">
    <property type="entry name" value="Acyl_transferase_dom"/>
</dbReference>
<dbReference type="InterPro" id="IPR032821">
    <property type="entry name" value="PKS_assoc"/>
</dbReference>
<evidence type="ECO:0000256" key="6">
    <source>
        <dbReference type="ARBA" id="ARBA00023002"/>
    </source>
</evidence>
<dbReference type="InterPro" id="IPR013968">
    <property type="entry name" value="PKS_KR"/>
</dbReference>
<dbReference type="Pfam" id="PF21089">
    <property type="entry name" value="PKS_DH_N"/>
    <property type="match status" value="1"/>
</dbReference>
<keyword evidence="7" id="KW-0511">Multifunctional enzyme</keyword>